<accession>A0ABW4EIX0</accession>
<evidence type="ECO:0000259" key="5">
    <source>
        <dbReference type="SMART" id="SM00858"/>
    </source>
</evidence>
<keyword evidence="3 4" id="KW-0574">Periplasm</keyword>
<keyword evidence="6" id="KW-0969">Cilium</keyword>
<gene>
    <name evidence="6" type="primary">flgA</name>
    <name evidence="6" type="ORF">ACFTOW_11915</name>
</gene>
<comment type="similarity">
    <text evidence="4">Belongs to the FlgA family.</text>
</comment>
<evidence type="ECO:0000256" key="4">
    <source>
        <dbReference type="RuleBase" id="RU362063"/>
    </source>
</evidence>
<dbReference type="Pfam" id="PF13144">
    <property type="entry name" value="ChapFlgA"/>
    <property type="match status" value="1"/>
</dbReference>
<dbReference type="NCBIfam" id="TIGR03170">
    <property type="entry name" value="flgA_cterm"/>
    <property type="match status" value="1"/>
</dbReference>
<feature type="domain" description="SAF" evidence="5">
    <location>
        <begin position="17"/>
        <end position="74"/>
    </location>
</feature>
<dbReference type="SMART" id="SM00858">
    <property type="entry name" value="SAF"/>
    <property type="match status" value="1"/>
</dbReference>
<dbReference type="CDD" id="cd11614">
    <property type="entry name" value="SAF_CpaB_FlgA_like"/>
    <property type="match status" value="1"/>
</dbReference>
<evidence type="ECO:0000256" key="3">
    <source>
        <dbReference type="ARBA" id="ARBA00022764"/>
    </source>
</evidence>
<evidence type="ECO:0000313" key="7">
    <source>
        <dbReference type="Proteomes" id="UP001597186"/>
    </source>
</evidence>
<feature type="chain" id="PRO_5044985760" description="Flagella basal body P-ring formation protein FlgA" evidence="4">
    <location>
        <begin position="18"/>
        <end position="139"/>
    </location>
</feature>
<keyword evidence="4" id="KW-1005">Bacterial flagellum biogenesis</keyword>
<reference evidence="7" key="1">
    <citation type="journal article" date="2019" name="Int. J. Syst. Evol. Microbiol.">
        <title>The Global Catalogue of Microorganisms (GCM) 10K type strain sequencing project: providing services to taxonomists for standard genome sequencing and annotation.</title>
        <authorList>
            <consortium name="The Broad Institute Genomics Platform"/>
            <consortium name="The Broad Institute Genome Sequencing Center for Infectious Disease"/>
            <person name="Wu L."/>
            <person name="Ma J."/>
        </authorList>
    </citation>
    <scope>NUCLEOTIDE SEQUENCE [LARGE SCALE GENOMIC DNA]</scope>
    <source>
        <strain evidence="7">CGMCC 1.12477</strain>
    </source>
</reference>
<dbReference type="RefSeq" id="WP_379915949.1">
    <property type="nucleotide sequence ID" value="NZ_JBHUDD010000059.1"/>
</dbReference>
<organism evidence="6 7">
    <name type="scientific">Lacimonas salitolerans</name>
    <dbReference type="NCBI Taxonomy" id="1323750"/>
    <lineage>
        <taxon>Bacteria</taxon>
        <taxon>Pseudomonadati</taxon>
        <taxon>Pseudomonadota</taxon>
        <taxon>Alphaproteobacteria</taxon>
        <taxon>Rhodobacterales</taxon>
        <taxon>Paracoccaceae</taxon>
        <taxon>Lacimonas</taxon>
    </lineage>
</organism>
<keyword evidence="6" id="KW-0282">Flagellum</keyword>
<feature type="signal peptide" evidence="4">
    <location>
        <begin position="1"/>
        <end position="17"/>
    </location>
</feature>
<dbReference type="InterPro" id="IPR013974">
    <property type="entry name" value="SAF"/>
</dbReference>
<name>A0ABW4EIX0_9RHOB</name>
<sequence>MRWVWLIPLLAAAPAQADMLVAARTLRAQTIVTGADLILRDGPDTGLSDPAQVIGQETRVTVYAGRPLRPGDIGPPAVVERNQIVPLVYDSTILRIETEARALARAGAGELIRVLNLSSRNPVTGRVQPDGSVLVEGMK</sequence>
<dbReference type="PANTHER" id="PTHR36307">
    <property type="entry name" value="FLAGELLA BASAL BODY P-RING FORMATION PROTEIN FLGA"/>
    <property type="match status" value="1"/>
</dbReference>
<protein>
    <recommendedName>
        <fullName evidence="4">Flagella basal body P-ring formation protein FlgA</fullName>
    </recommendedName>
</protein>
<comment type="subcellular location">
    <subcellularLocation>
        <location evidence="1 4">Periplasm</location>
    </subcellularLocation>
</comment>
<dbReference type="Proteomes" id="UP001597186">
    <property type="component" value="Unassembled WGS sequence"/>
</dbReference>
<evidence type="ECO:0000313" key="6">
    <source>
        <dbReference type="EMBL" id="MFD1510106.1"/>
    </source>
</evidence>
<comment type="caution">
    <text evidence="6">The sequence shown here is derived from an EMBL/GenBank/DDBJ whole genome shotgun (WGS) entry which is preliminary data.</text>
</comment>
<evidence type="ECO:0000256" key="1">
    <source>
        <dbReference type="ARBA" id="ARBA00004418"/>
    </source>
</evidence>
<comment type="function">
    <text evidence="4">Involved in the assembly process of the P-ring formation. It may associate with FlgF on the rod constituting a structure essential for the P-ring assembly or may act as a modulator protein for the P-ring assembly.</text>
</comment>
<dbReference type="EMBL" id="JBHUDD010000059">
    <property type="protein sequence ID" value="MFD1510106.1"/>
    <property type="molecule type" value="Genomic_DNA"/>
</dbReference>
<keyword evidence="7" id="KW-1185">Reference proteome</keyword>
<dbReference type="PANTHER" id="PTHR36307:SF1">
    <property type="entry name" value="FLAGELLA BASAL BODY P-RING FORMATION PROTEIN FLGA"/>
    <property type="match status" value="1"/>
</dbReference>
<dbReference type="InterPro" id="IPR017585">
    <property type="entry name" value="SAF_FlgA"/>
</dbReference>
<dbReference type="Gene3D" id="2.30.30.760">
    <property type="match status" value="1"/>
</dbReference>
<proteinExistence type="inferred from homology"/>
<keyword evidence="2 4" id="KW-0732">Signal</keyword>
<dbReference type="InterPro" id="IPR039246">
    <property type="entry name" value="Flagellar_FlgA"/>
</dbReference>
<evidence type="ECO:0000256" key="2">
    <source>
        <dbReference type="ARBA" id="ARBA00022729"/>
    </source>
</evidence>
<keyword evidence="6" id="KW-0966">Cell projection</keyword>
<dbReference type="Gene3D" id="3.90.1210.10">
    <property type="entry name" value="Antifreeze-like/N-acetylneuraminic acid synthase C-terminal domain"/>
    <property type="match status" value="1"/>
</dbReference>